<dbReference type="PROSITE" id="PS01350">
    <property type="entry name" value="ISPF"/>
    <property type="match status" value="1"/>
</dbReference>
<feature type="site" description="Transition state stabilizer" evidence="14">
    <location>
        <position position="388"/>
    </location>
</feature>
<keyword evidence="11 14" id="KW-0414">Isoprene biosynthesis</keyword>
<dbReference type="GO" id="GO:0008685">
    <property type="term" value="F:2-C-methyl-D-erythritol 2,4-cyclodiphosphate synthase activity"/>
    <property type="evidence" value="ECO:0007669"/>
    <property type="project" value="UniProtKB-EC"/>
</dbReference>
<dbReference type="PROSITE" id="PS01295">
    <property type="entry name" value="ISPD"/>
    <property type="match status" value="1"/>
</dbReference>
<evidence type="ECO:0000256" key="5">
    <source>
        <dbReference type="ARBA" id="ARBA00004787"/>
    </source>
</evidence>
<comment type="similarity">
    <text evidence="7">Belongs to the IspD/TarI cytidylyltransferase family. IspD subfamily.</text>
</comment>
<dbReference type="EC" id="4.6.1.12" evidence="14"/>
<feature type="domain" description="2-C-methyl-D-erythritol 2,4-cyclodiphosphate synthase" evidence="15">
    <location>
        <begin position="257"/>
        <end position="409"/>
    </location>
</feature>
<feature type="site" description="Transition state stabilizer" evidence="14">
    <location>
        <position position="43"/>
    </location>
</feature>
<feature type="binding site" evidence="14">
    <location>
        <position position="263"/>
    </location>
    <ligand>
        <name>a divalent metal cation</name>
        <dbReference type="ChEBI" id="CHEBI:60240"/>
    </ligand>
</feature>
<feature type="site" description="Positions MEP for the nucleophilic attack" evidence="14">
    <location>
        <position position="234"/>
    </location>
</feature>
<comment type="pathway">
    <text evidence="4 14">Isoprenoid biosynthesis; isopentenyl diphosphate biosynthesis via DXP pathway; isopentenyl diphosphate from 1-deoxy-D-xylulose 5-phosphate: step 4/6.</text>
</comment>
<evidence type="ECO:0000256" key="9">
    <source>
        <dbReference type="ARBA" id="ARBA00022695"/>
    </source>
</evidence>
<dbReference type="InterPro" id="IPR034683">
    <property type="entry name" value="IspD/TarI"/>
</dbReference>
<dbReference type="InterPro" id="IPR036571">
    <property type="entry name" value="MECDP_synthase_sf"/>
</dbReference>
<protein>
    <recommendedName>
        <fullName evidence="14">Bifunctional enzyme IspD/IspF</fullName>
    </recommendedName>
    <domain>
        <recommendedName>
            <fullName evidence="14">2-C-methyl-D-erythritol 4-phosphate cytidylyltransferase</fullName>
            <ecNumber evidence="14">2.7.7.60</ecNumber>
        </recommendedName>
        <alternativeName>
            <fullName evidence="14">4-diphosphocytidyl-2C-methyl-D-erythritol synthase</fullName>
        </alternativeName>
        <alternativeName>
            <fullName evidence="14">MEP cytidylyltransferase</fullName>
            <shortName evidence="14">MCT</shortName>
        </alternativeName>
    </domain>
    <domain>
        <recommendedName>
            <fullName evidence="14">2-C-methyl-D-erythritol 2,4-cyclodiphosphate synthase</fullName>
            <shortName evidence="14">MECDP-synthase</shortName>
            <shortName evidence="14">MECPP-synthase</shortName>
            <shortName evidence="14">MECPS</shortName>
            <ecNumber evidence="14">4.6.1.12</ecNumber>
        </recommendedName>
    </domain>
</protein>
<dbReference type="InterPro" id="IPR029044">
    <property type="entry name" value="Nucleotide-diphossugar_trans"/>
</dbReference>
<dbReference type="InterPro" id="IPR001228">
    <property type="entry name" value="IspD"/>
</dbReference>
<feature type="site" description="Positions MEP for the nucleophilic attack" evidence="14">
    <location>
        <position position="177"/>
    </location>
</feature>
<dbReference type="Gene3D" id="3.90.550.10">
    <property type="entry name" value="Spore Coat Polysaccharide Biosynthesis Protein SpsA, Chain A"/>
    <property type="match status" value="1"/>
</dbReference>
<keyword evidence="8 14" id="KW-0808">Transferase</keyword>
<comment type="caution">
    <text evidence="16">The sequence shown here is derived from an EMBL/GenBank/DDBJ whole genome shotgun (WGS) entry which is preliminary data.</text>
</comment>
<evidence type="ECO:0000256" key="6">
    <source>
        <dbReference type="ARBA" id="ARBA00008480"/>
    </source>
</evidence>
<comment type="similarity">
    <text evidence="6">Belongs to the IspF family.</text>
</comment>
<dbReference type="PANTHER" id="PTHR43181:SF1">
    <property type="entry name" value="2-C-METHYL-D-ERYTHRITOL 2,4-CYCLODIPHOSPHATE SYNTHASE, CHLOROPLASTIC"/>
    <property type="match status" value="1"/>
</dbReference>
<dbReference type="PANTHER" id="PTHR43181">
    <property type="entry name" value="2-C-METHYL-D-ERYTHRITOL 2,4-CYCLODIPHOSPHATE SYNTHASE, CHLOROPLASTIC"/>
    <property type="match status" value="1"/>
</dbReference>
<dbReference type="NCBIfam" id="NF006899">
    <property type="entry name" value="PRK09382.1"/>
    <property type="match status" value="1"/>
</dbReference>
<dbReference type="Pfam" id="PF01128">
    <property type="entry name" value="IspD"/>
    <property type="match status" value="1"/>
</dbReference>
<comment type="catalytic activity">
    <reaction evidence="1 14">
        <text>4-CDP-2-C-methyl-D-erythritol 2-phosphate = 2-C-methyl-D-erythritol 2,4-cyclic diphosphate + CMP</text>
        <dbReference type="Rhea" id="RHEA:23864"/>
        <dbReference type="ChEBI" id="CHEBI:57919"/>
        <dbReference type="ChEBI" id="CHEBI:58483"/>
        <dbReference type="ChEBI" id="CHEBI:60377"/>
        <dbReference type="EC" id="4.6.1.12"/>
    </reaction>
</comment>
<name>A0ABS4R4Y6_9HYPH</name>
<dbReference type="InterPro" id="IPR020555">
    <property type="entry name" value="MECDP_synthase_CS"/>
</dbReference>
<evidence type="ECO:0000256" key="7">
    <source>
        <dbReference type="ARBA" id="ARBA00009789"/>
    </source>
</evidence>
<dbReference type="InterPro" id="IPR026596">
    <property type="entry name" value="IspD/F"/>
</dbReference>
<organism evidence="16 17">
    <name type="scientific">Sinorhizobium kostiense</name>
    <dbReference type="NCBI Taxonomy" id="76747"/>
    <lineage>
        <taxon>Bacteria</taxon>
        <taxon>Pseudomonadati</taxon>
        <taxon>Pseudomonadota</taxon>
        <taxon>Alphaproteobacteria</taxon>
        <taxon>Hyphomicrobiales</taxon>
        <taxon>Rhizobiaceae</taxon>
        <taxon>Sinorhizobium/Ensifer group</taxon>
        <taxon>Sinorhizobium</taxon>
    </lineage>
</organism>
<dbReference type="Gene3D" id="3.30.1330.50">
    <property type="entry name" value="2-C-methyl-D-erythritol 2,4-cyclodiphosphate synthase"/>
    <property type="match status" value="1"/>
</dbReference>
<reference evidence="16 17" key="1">
    <citation type="submission" date="2021-03" db="EMBL/GenBank/DDBJ databases">
        <title>Genomic Encyclopedia of Type Strains, Phase IV (KMG-IV): sequencing the most valuable type-strain genomes for metagenomic binning, comparative biology and taxonomic classification.</title>
        <authorList>
            <person name="Goeker M."/>
        </authorList>
    </citation>
    <scope>NUCLEOTIDE SEQUENCE [LARGE SCALE GENOMIC DNA]</scope>
    <source>
        <strain evidence="16 17">DSM 13372</strain>
    </source>
</reference>
<evidence type="ECO:0000256" key="14">
    <source>
        <dbReference type="HAMAP-Rule" id="MF_01520"/>
    </source>
</evidence>
<feature type="binding site" evidence="14">
    <location>
        <position position="397"/>
    </location>
    <ligand>
        <name>4-CDP-2-C-methyl-D-erythritol 2-phosphate</name>
        <dbReference type="ChEBI" id="CHEBI:57919"/>
    </ligand>
</feature>
<dbReference type="Pfam" id="PF02542">
    <property type="entry name" value="YgbB"/>
    <property type="match status" value="1"/>
</dbReference>
<feature type="binding site" evidence="14">
    <location>
        <position position="265"/>
    </location>
    <ligand>
        <name>a divalent metal cation</name>
        <dbReference type="ChEBI" id="CHEBI:60240"/>
    </ligand>
</feature>
<dbReference type="CDD" id="cd02516">
    <property type="entry name" value="CDP-ME_synthetase"/>
    <property type="match status" value="1"/>
</dbReference>
<keyword evidence="12 14" id="KW-0456">Lyase</keyword>
<feature type="binding site" evidence="14">
    <location>
        <begin position="311"/>
        <end position="313"/>
    </location>
    <ligand>
        <name>4-CDP-2-C-methyl-D-erythritol 2-phosphate</name>
        <dbReference type="ChEBI" id="CHEBI:57919"/>
    </ligand>
</feature>
<feature type="region of interest" description="2-C-methyl-D-erythritol 2,4-cyclodiphosphate synthase" evidence="14">
    <location>
        <begin position="257"/>
        <end position="417"/>
    </location>
</feature>
<evidence type="ECO:0000256" key="11">
    <source>
        <dbReference type="ARBA" id="ARBA00023229"/>
    </source>
</evidence>
<dbReference type="Proteomes" id="UP000730739">
    <property type="component" value="Unassembled WGS sequence"/>
</dbReference>
<evidence type="ECO:0000256" key="13">
    <source>
        <dbReference type="ARBA" id="ARBA00023268"/>
    </source>
</evidence>
<keyword evidence="13 14" id="KW-0511">Multifunctional enzyme</keyword>
<evidence type="ECO:0000313" key="17">
    <source>
        <dbReference type="Proteomes" id="UP000730739"/>
    </source>
</evidence>
<evidence type="ECO:0000256" key="2">
    <source>
        <dbReference type="ARBA" id="ARBA00001282"/>
    </source>
</evidence>
<comment type="function">
    <text evidence="14">Bifunctional enzyme that catalyzes the formation of 4-diphosphocytidyl-2-C-methyl-D-erythritol from CTP and 2-C-methyl-D-erythritol 4-phosphate (MEP) (IspD), and catalyzes the conversion of 4-diphosphocytidyl-2-C-methyl-D-erythritol 2-phosphate (CDP-ME2P) to 2-C-methyl-D-erythritol 2,4-cyclodiphosphate (ME-CPP) with a corresponding release of cytidine 5-monophosphate (CMP) (IspF).</text>
</comment>
<evidence type="ECO:0000256" key="4">
    <source>
        <dbReference type="ARBA" id="ARBA00004709"/>
    </source>
</evidence>
<comment type="similarity">
    <text evidence="14">In the C-terminal section; belongs to the IspF family.</text>
</comment>
<dbReference type="CDD" id="cd00554">
    <property type="entry name" value="MECDP_synthase"/>
    <property type="match status" value="1"/>
</dbReference>
<gene>
    <name evidence="14" type="primary">ispDF</name>
    <name evidence="16" type="ORF">J2Z31_004480</name>
</gene>
<feature type="binding site" evidence="14">
    <location>
        <begin position="387"/>
        <end position="390"/>
    </location>
    <ligand>
        <name>4-CDP-2-C-methyl-D-erythritol 2-phosphate</name>
        <dbReference type="ChEBI" id="CHEBI:57919"/>
    </ligand>
</feature>
<evidence type="ECO:0000256" key="1">
    <source>
        <dbReference type="ARBA" id="ARBA00000200"/>
    </source>
</evidence>
<dbReference type="NCBIfam" id="TIGR00453">
    <property type="entry name" value="ispD"/>
    <property type="match status" value="1"/>
</dbReference>
<feature type="binding site" evidence="14">
    <location>
        <begin position="263"/>
        <end position="265"/>
    </location>
    <ligand>
        <name>4-CDP-2-C-methyl-D-erythritol 2-phosphate</name>
        <dbReference type="ChEBI" id="CHEBI:57919"/>
    </ligand>
</feature>
<feature type="binding site" evidence="14">
    <location>
        <position position="297"/>
    </location>
    <ligand>
        <name>a divalent metal cation</name>
        <dbReference type="ChEBI" id="CHEBI:60240"/>
    </ligand>
</feature>
<dbReference type="HAMAP" id="MF_00108">
    <property type="entry name" value="IspD"/>
    <property type="match status" value="1"/>
</dbReference>
<comment type="cofactor">
    <cofactor evidence="3 14">
        <name>a divalent metal cation</name>
        <dbReference type="ChEBI" id="CHEBI:60240"/>
    </cofactor>
</comment>
<dbReference type="SUPFAM" id="SSF69765">
    <property type="entry name" value="IpsF-like"/>
    <property type="match status" value="1"/>
</dbReference>
<feature type="region of interest" description="2-C-methyl-D-erythritol 4-phosphate cytidylyltransferase" evidence="14">
    <location>
        <begin position="1"/>
        <end position="256"/>
    </location>
</feature>
<dbReference type="EC" id="2.7.7.60" evidence="14"/>
<feature type="site" description="Transition state stabilizer" evidence="14">
    <location>
        <position position="34"/>
    </location>
</feature>
<keyword evidence="10 14" id="KW-0479">Metal-binding</keyword>
<keyword evidence="17" id="KW-1185">Reference proteome</keyword>
<dbReference type="HAMAP" id="MF_00107">
    <property type="entry name" value="IspF"/>
    <property type="match status" value="1"/>
</dbReference>
<feature type="site" description="Transition state stabilizer" evidence="14">
    <location>
        <position position="289"/>
    </location>
</feature>
<evidence type="ECO:0000256" key="10">
    <source>
        <dbReference type="ARBA" id="ARBA00022723"/>
    </source>
</evidence>
<dbReference type="InterPro" id="IPR003526">
    <property type="entry name" value="MECDP_synthase"/>
</dbReference>
<feature type="binding site" evidence="14">
    <location>
        <begin position="289"/>
        <end position="290"/>
    </location>
    <ligand>
        <name>4-CDP-2-C-methyl-D-erythritol 2-phosphate</name>
        <dbReference type="ChEBI" id="CHEBI:57919"/>
    </ligand>
</feature>
<comment type="caution">
    <text evidence="14">Lacks conserved residue(s) required for the propagation of feature annotation.</text>
</comment>
<sequence length="417" mass="44284">MTAKNDGAGPIQKMQSEEQFSCGVVIVAAGRGERAGQSAEGPKQYRTIGDRPVIAHTLDSFATWLPAGPIVVVIHPDDEDLFAAARLRLSSQAEVSVVHGGPTRQLSVLAGLEALEASGVQYVMIHDGVRPFVGHDLLERCRAALEHGAEAVLPAIAVADTLKRAADGRTVEETIPRNGLYAAQTPQCFRMQAILSAHRAANASGRSNFTDDASIAEWAGMPVVLVEGAADNVKLTLRSDISMADERLARHALPDVRTGNGYDVHQLVEGDGVTLCGVFIPHDRKLSGHSDADVALHALTDALLATCGAGDIGDHFPPSDPKWKGAPSRIFLEHAAKIVRERGGTITNADISLIAEAPRVGPHRQQMRENLAAMLGIELDRCSIKATTNEKLGFVGRREGIAAIATATVVYKPPGKS</sequence>
<dbReference type="EMBL" id="JAGILA010000007">
    <property type="protein sequence ID" value="MBP2237953.1"/>
    <property type="molecule type" value="Genomic_DNA"/>
</dbReference>
<dbReference type="GO" id="GO:0050518">
    <property type="term" value="F:2-C-methyl-D-erythritol 4-phosphate cytidylyltransferase activity"/>
    <property type="evidence" value="ECO:0007669"/>
    <property type="project" value="UniProtKB-EC"/>
</dbReference>
<dbReference type="SUPFAM" id="SSF53448">
    <property type="entry name" value="Nucleotide-diphospho-sugar transferases"/>
    <property type="match status" value="1"/>
</dbReference>
<feature type="binding site" evidence="14">
    <location>
        <position position="394"/>
    </location>
    <ligand>
        <name>4-CDP-2-C-methyl-D-erythritol 2-phosphate</name>
        <dbReference type="ChEBI" id="CHEBI:57919"/>
    </ligand>
</feature>
<comment type="catalytic activity">
    <reaction evidence="2 14">
        <text>2-C-methyl-D-erythritol 4-phosphate + CTP + H(+) = 4-CDP-2-C-methyl-D-erythritol + diphosphate</text>
        <dbReference type="Rhea" id="RHEA:13429"/>
        <dbReference type="ChEBI" id="CHEBI:15378"/>
        <dbReference type="ChEBI" id="CHEBI:33019"/>
        <dbReference type="ChEBI" id="CHEBI:37563"/>
        <dbReference type="ChEBI" id="CHEBI:57823"/>
        <dbReference type="ChEBI" id="CHEBI:58262"/>
        <dbReference type="EC" id="2.7.7.60"/>
    </reaction>
</comment>
<dbReference type="HAMAP" id="MF_01520">
    <property type="entry name" value="IspDF"/>
    <property type="match status" value="1"/>
</dbReference>
<comment type="pathway">
    <text evidence="5 14">Isoprenoid biosynthesis; isopentenyl diphosphate biosynthesis via DXP pathway; isopentenyl diphosphate from 1-deoxy-D-xylulose 5-phosphate: step 2/6.</text>
</comment>
<evidence type="ECO:0000256" key="8">
    <source>
        <dbReference type="ARBA" id="ARBA00022679"/>
    </source>
</evidence>
<evidence type="ECO:0000256" key="3">
    <source>
        <dbReference type="ARBA" id="ARBA00001968"/>
    </source>
</evidence>
<evidence type="ECO:0000256" key="12">
    <source>
        <dbReference type="ARBA" id="ARBA00023239"/>
    </source>
</evidence>
<dbReference type="InterPro" id="IPR018294">
    <property type="entry name" value="ISPD_synthase_CS"/>
</dbReference>
<keyword evidence="9 14" id="KW-0548">Nucleotidyltransferase</keyword>
<evidence type="ECO:0000259" key="15">
    <source>
        <dbReference type="Pfam" id="PF02542"/>
    </source>
</evidence>
<proteinExistence type="inferred from homology"/>
<comment type="similarity">
    <text evidence="14">In the N-terminal section; belongs to the IspD/TarI cytidylyltransferase family. IspD subfamily.</text>
</comment>
<evidence type="ECO:0000313" key="16">
    <source>
        <dbReference type="EMBL" id="MBP2237953.1"/>
    </source>
</evidence>
<accession>A0ABS4R4Y6</accession>
<dbReference type="NCBIfam" id="TIGR00151">
    <property type="entry name" value="ispF"/>
    <property type="match status" value="1"/>
</dbReference>